<sequence length="338" mass="37211">VRDELKTYWPVLGGKLPEELLAHSRKLNLAELNFYSSSESDEEDLHEPSASVCSVNVIEVAEDDLSSQLSRLNVDGLDHAKGTTSNHSATTKDLNDPLEASHNVTMKILDGCVPWRSALLETYIWYASYGSNMWRPRFLCYIEGGKVEGMSQPCCGSRDRSSPKDVAWKTMPHRLFFGRSFTRSWGPGGVAFLHPESNSNEKAHICMYKITCGLSDFERFKSGEVPLTAPAKGYVNTLVKGLTEGKQLSEAAAIDYINDATRAPQPALAASEKRAFPARSGEIDGDSASEMGPEAIPPPPSLPQHREHRTIAIFSEYEHIHLLGDGAARRAIGFDSSR</sequence>
<dbReference type="EMBL" id="LSRQ01006325">
    <property type="protein sequence ID" value="OAY66323.1"/>
    <property type="molecule type" value="Genomic_DNA"/>
</dbReference>
<gene>
    <name evidence="2" type="ORF">ACMD2_24289</name>
</gene>
<dbReference type="AlphaFoldDB" id="A0A199UNH1"/>
<reference evidence="2 3" key="1">
    <citation type="journal article" date="2016" name="DNA Res.">
        <title>The draft genome of MD-2 pineapple using hybrid error correction of long reads.</title>
        <authorList>
            <person name="Redwan R.M."/>
            <person name="Saidin A."/>
            <person name="Kumar S.V."/>
        </authorList>
    </citation>
    <scope>NUCLEOTIDE SEQUENCE [LARGE SCALE GENOMIC DNA]</scope>
    <source>
        <strain evidence="3">cv. MD2</strain>
        <tissue evidence="2">Leaf</tissue>
    </source>
</reference>
<dbReference type="STRING" id="4615.A0A199UNH1"/>
<feature type="non-terminal residue" evidence="2">
    <location>
        <position position="1"/>
    </location>
</feature>
<evidence type="ECO:0000313" key="3">
    <source>
        <dbReference type="Proteomes" id="UP000092600"/>
    </source>
</evidence>
<evidence type="ECO:0000256" key="1">
    <source>
        <dbReference type="SAM" id="MobiDB-lite"/>
    </source>
</evidence>
<comment type="caution">
    <text evidence="2">The sequence shown here is derived from an EMBL/GenBank/DDBJ whole genome shotgun (WGS) entry which is preliminary data.</text>
</comment>
<accession>A0A199UNH1</accession>
<feature type="region of interest" description="Disordered" evidence="1">
    <location>
        <begin position="273"/>
        <end position="305"/>
    </location>
</feature>
<dbReference type="Proteomes" id="UP000092600">
    <property type="component" value="Unassembled WGS sequence"/>
</dbReference>
<proteinExistence type="predicted"/>
<protein>
    <submittedName>
        <fullName evidence="2">Histone deacetylase 5</fullName>
    </submittedName>
</protein>
<organism evidence="2 3">
    <name type="scientific">Ananas comosus</name>
    <name type="common">Pineapple</name>
    <name type="synonym">Ananas ananas</name>
    <dbReference type="NCBI Taxonomy" id="4615"/>
    <lineage>
        <taxon>Eukaryota</taxon>
        <taxon>Viridiplantae</taxon>
        <taxon>Streptophyta</taxon>
        <taxon>Embryophyta</taxon>
        <taxon>Tracheophyta</taxon>
        <taxon>Spermatophyta</taxon>
        <taxon>Magnoliopsida</taxon>
        <taxon>Liliopsida</taxon>
        <taxon>Poales</taxon>
        <taxon>Bromeliaceae</taxon>
        <taxon>Bromelioideae</taxon>
        <taxon>Ananas</taxon>
    </lineage>
</organism>
<dbReference type="Gene3D" id="3.10.490.10">
    <property type="entry name" value="Gamma-glutamyl cyclotransferase-like"/>
    <property type="match status" value="1"/>
</dbReference>
<evidence type="ECO:0000313" key="2">
    <source>
        <dbReference type="EMBL" id="OAY66323.1"/>
    </source>
</evidence>
<name>A0A199UNH1_ANACO</name>